<evidence type="ECO:0000313" key="3">
    <source>
        <dbReference type="Proteomes" id="UP000054217"/>
    </source>
</evidence>
<dbReference type="STRING" id="870435.A0A0C3PZM5"/>
<evidence type="ECO:0000256" key="1">
    <source>
        <dbReference type="SAM" id="MobiDB-lite"/>
    </source>
</evidence>
<name>A0A0C3PZM5_PISTI</name>
<dbReference type="AlphaFoldDB" id="A0A0C3PZM5"/>
<accession>A0A0C3PZM5</accession>
<evidence type="ECO:0000313" key="2">
    <source>
        <dbReference type="EMBL" id="KIO14909.1"/>
    </source>
</evidence>
<dbReference type="Proteomes" id="UP000054217">
    <property type="component" value="Unassembled WGS sequence"/>
</dbReference>
<protein>
    <submittedName>
        <fullName evidence="2">Uncharacterized protein</fullName>
    </submittedName>
</protein>
<feature type="compositionally biased region" description="Low complexity" evidence="1">
    <location>
        <begin position="192"/>
        <end position="209"/>
    </location>
</feature>
<organism evidence="2 3">
    <name type="scientific">Pisolithus tinctorius Marx 270</name>
    <dbReference type="NCBI Taxonomy" id="870435"/>
    <lineage>
        <taxon>Eukaryota</taxon>
        <taxon>Fungi</taxon>
        <taxon>Dikarya</taxon>
        <taxon>Basidiomycota</taxon>
        <taxon>Agaricomycotina</taxon>
        <taxon>Agaricomycetes</taxon>
        <taxon>Agaricomycetidae</taxon>
        <taxon>Boletales</taxon>
        <taxon>Sclerodermatineae</taxon>
        <taxon>Pisolithaceae</taxon>
        <taxon>Pisolithus</taxon>
    </lineage>
</organism>
<reference evidence="2 3" key="1">
    <citation type="submission" date="2014-04" db="EMBL/GenBank/DDBJ databases">
        <authorList>
            <consortium name="DOE Joint Genome Institute"/>
            <person name="Kuo A."/>
            <person name="Kohler A."/>
            <person name="Costa M.D."/>
            <person name="Nagy L.G."/>
            <person name="Floudas D."/>
            <person name="Copeland A."/>
            <person name="Barry K.W."/>
            <person name="Cichocki N."/>
            <person name="Veneault-Fourrey C."/>
            <person name="LaButti K."/>
            <person name="Lindquist E.A."/>
            <person name="Lipzen A."/>
            <person name="Lundell T."/>
            <person name="Morin E."/>
            <person name="Murat C."/>
            <person name="Sun H."/>
            <person name="Tunlid A."/>
            <person name="Henrissat B."/>
            <person name="Grigoriev I.V."/>
            <person name="Hibbett D.S."/>
            <person name="Martin F."/>
            <person name="Nordberg H.P."/>
            <person name="Cantor M.N."/>
            <person name="Hua S.X."/>
        </authorList>
    </citation>
    <scope>NUCLEOTIDE SEQUENCE [LARGE SCALE GENOMIC DNA]</scope>
    <source>
        <strain evidence="2 3">Marx 270</strain>
    </source>
</reference>
<gene>
    <name evidence="2" type="ORF">M404DRAFT_5946</name>
</gene>
<dbReference type="OrthoDB" id="3360715at2759"/>
<feature type="region of interest" description="Disordered" evidence="1">
    <location>
        <begin position="185"/>
        <end position="209"/>
    </location>
</feature>
<keyword evidence="3" id="KW-1185">Reference proteome</keyword>
<sequence>MSPQEEEKLSETDVQDSFHSYLKSSLTQAKIEHLLEPEILASAEADLMITGPALCLYFAALRSTTIPPSVPLPRGSKSAPPRQFSEANCPPAFLSFFRVWASNVHRIQGLDPSFQHDLARIICGLDPLIKPTEPSLSGIAADLRAVAIEISQRRTFQDRYASDLQAALDAGGGSSSLKVKTSFVPPPVYDGPGPSSPSKKSAISRSHSPTLFSPESPAIEFIRETLYAALADVLERMPSLRRLLKRDPPRAYFASTAFAILDVASTAVTPDGTIVGILGRELTLQECPRELKPLMAELVSIGHSARQMTEEDDLFAVQCLQGGEELPESRLERVKKMLEGGVGYDQTEGDDESDRRSIEGRAVVFTNRINALGLGILQIKSFRERQAEVFKVRRLSHEMFGVGVVMRSPDTSLKPMKYQAPQQQIVNCVEGLADKRGVRMARVSRLPELQAKTGPQTDSRRDSMDEYTSMPVLGHKLTIKIPVCTNL</sequence>
<reference evidence="3" key="2">
    <citation type="submission" date="2015-01" db="EMBL/GenBank/DDBJ databases">
        <title>Evolutionary Origins and Diversification of the Mycorrhizal Mutualists.</title>
        <authorList>
            <consortium name="DOE Joint Genome Institute"/>
            <consortium name="Mycorrhizal Genomics Consortium"/>
            <person name="Kohler A."/>
            <person name="Kuo A."/>
            <person name="Nagy L.G."/>
            <person name="Floudas D."/>
            <person name="Copeland A."/>
            <person name="Barry K.W."/>
            <person name="Cichocki N."/>
            <person name="Veneault-Fourrey C."/>
            <person name="LaButti K."/>
            <person name="Lindquist E.A."/>
            <person name="Lipzen A."/>
            <person name="Lundell T."/>
            <person name="Morin E."/>
            <person name="Murat C."/>
            <person name="Riley R."/>
            <person name="Ohm R."/>
            <person name="Sun H."/>
            <person name="Tunlid A."/>
            <person name="Henrissat B."/>
            <person name="Grigoriev I.V."/>
            <person name="Hibbett D.S."/>
            <person name="Martin F."/>
        </authorList>
    </citation>
    <scope>NUCLEOTIDE SEQUENCE [LARGE SCALE GENOMIC DNA]</scope>
    <source>
        <strain evidence="3">Marx 270</strain>
    </source>
</reference>
<proteinExistence type="predicted"/>
<dbReference type="InParanoid" id="A0A0C3PZM5"/>
<dbReference type="HOGENOM" id="CLU_025806_0_0_1"/>
<dbReference type="EMBL" id="KN831944">
    <property type="protein sequence ID" value="KIO14909.1"/>
    <property type="molecule type" value="Genomic_DNA"/>
</dbReference>